<name>A0ABR7Q4C0_9FLAO</name>
<accession>A0ABR7Q4C0</accession>
<proteinExistence type="predicted"/>
<evidence type="ECO:0000313" key="2">
    <source>
        <dbReference type="Proteomes" id="UP000619238"/>
    </source>
</evidence>
<organism evidence="1 2">
    <name type="scientific">Kordia aestuariivivens</name>
    <dbReference type="NCBI Taxonomy" id="2759037"/>
    <lineage>
        <taxon>Bacteria</taxon>
        <taxon>Pseudomonadati</taxon>
        <taxon>Bacteroidota</taxon>
        <taxon>Flavobacteriia</taxon>
        <taxon>Flavobacteriales</taxon>
        <taxon>Flavobacteriaceae</taxon>
        <taxon>Kordia</taxon>
    </lineage>
</organism>
<evidence type="ECO:0000313" key="1">
    <source>
        <dbReference type="EMBL" id="MBC8753358.1"/>
    </source>
</evidence>
<protein>
    <recommendedName>
        <fullName evidence="3">Adhesin</fullName>
    </recommendedName>
</protein>
<reference evidence="1 2" key="1">
    <citation type="submission" date="2020-07" db="EMBL/GenBank/DDBJ databases">
        <title>Description of Kordia aestuariivivens sp. nov., isolated from a tidal flat.</title>
        <authorList>
            <person name="Park S."/>
            <person name="Yoon J.-H."/>
        </authorList>
    </citation>
    <scope>NUCLEOTIDE SEQUENCE [LARGE SCALE GENOMIC DNA]</scope>
    <source>
        <strain evidence="1 2">YSTF-M3</strain>
    </source>
</reference>
<sequence length="49" mass="5225">MKFQLIQNPGSIFGGADTSDDFIITDDLDGAISDSDDEDFVIVDDLDGA</sequence>
<comment type="caution">
    <text evidence="1">The sequence shown here is derived from an EMBL/GenBank/DDBJ whole genome shotgun (WGS) entry which is preliminary data.</text>
</comment>
<dbReference type="RefSeq" id="WP_187560395.1">
    <property type="nucleotide sequence ID" value="NZ_JACGWS010000001.1"/>
</dbReference>
<gene>
    <name evidence="1" type="ORF">H2O64_01665</name>
</gene>
<keyword evidence="2" id="KW-1185">Reference proteome</keyword>
<dbReference type="EMBL" id="JACGWS010000001">
    <property type="protein sequence ID" value="MBC8753358.1"/>
    <property type="molecule type" value="Genomic_DNA"/>
</dbReference>
<dbReference type="Proteomes" id="UP000619238">
    <property type="component" value="Unassembled WGS sequence"/>
</dbReference>
<evidence type="ECO:0008006" key="3">
    <source>
        <dbReference type="Google" id="ProtNLM"/>
    </source>
</evidence>